<evidence type="ECO:0000256" key="1">
    <source>
        <dbReference type="SAM" id="MobiDB-lite"/>
    </source>
</evidence>
<dbReference type="PROSITE" id="PS50995">
    <property type="entry name" value="HTH_MARR_2"/>
    <property type="match status" value="1"/>
</dbReference>
<dbReference type="InterPro" id="IPR000835">
    <property type="entry name" value="HTH_MarR-typ"/>
</dbReference>
<accession>A0A6J6C4K8</accession>
<dbReference type="PANTHER" id="PTHR33164:SF101">
    <property type="entry name" value="TRANSCRIPTIONAL REPRESSOR MPRA"/>
    <property type="match status" value="1"/>
</dbReference>
<organism evidence="3">
    <name type="scientific">freshwater metagenome</name>
    <dbReference type="NCBI Taxonomy" id="449393"/>
    <lineage>
        <taxon>unclassified sequences</taxon>
        <taxon>metagenomes</taxon>
        <taxon>ecological metagenomes</taxon>
    </lineage>
</organism>
<feature type="region of interest" description="Disordered" evidence="1">
    <location>
        <begin position="168"/>
        <end position="197"/>
    </location>
</feature>
<dbReference type="PANTHER" id="PTHR33164">
    <property type="entry name" value="TRANSCRIPTIONAL REGULATOR, MARR FAMILY"/>
    <property type="match status" value="1"/>
</dbReference>
<dbReference type="InterPro" id="IPR036388">
    <property type="entry name" value="WH-like_DNA-bd_sf"/>
</dbReference>
<evidence type="ECO:0000259" key="2">
    <source>
        <dbReference type="PROSITE" id="PS50995"/>
    </source>
</evidence>
<dbReference type="EMBL" id="CAEZSR010000012">
    <property type="protein sequence ID" value="CAB4545228.1"/>
    <property type="molecule type" value="Genomic_DNA"/>
</dbReference>
<name>A0A6J6C4K8_9ZZZZ</name>
<dbReference type="Gene3D" id="1.10.10.10">
    <property type="entry name" value="Winged helix-like DNA-binding domain superfamily/Winged helix DNA-binding domain"/>
    <property type="match status" value="1"/>
</dbReference>
<dbReference type="AlphaFoldDB" id="A0A6J6C4K8"/>
<protein>
    <submittedName>
        <fullName evidence="3">Unannotated protein</fullName>
    </submittedName>
</protein>
<dbReference type="GO" id="GO:0006950">
    <property type="term" value="P:response to stress"/>
    <property type="evidence" value="ECO:0007669"/>
    <property type="project" value="TreeGrafter"/>
</dbReference>
<dbReference type="SUPFAM" id="SSF46785">
    <property type="entry name" value="Winged helix' DNA-binding domain"/>
    <property type="match status" value="1"/>
</dbReference>
<dbReference type="InterPro" id="IPR039422">
    <property type="entry name" value="MarR/SlyA-like"/>
</dbReference>
<sequence>MTPHRPLRFDPIEEASRNWHRAGWGDAAAGMTLVTSIMRAHQILLSRVDATLVPFGLTFARFEVLMLLDFSRTGRLPLSKIGERLQVHPASVTNAINRLQRDGFVARLEHPTDRRTTLAAITRSGRRVVRNAAKALNEGAFGDPGLDRDQIDTVVRVLAELRRDAKDFEPSPAADAVAGARDDLAVDDGGAGDGARR</sequence>
<dbReference type="Pfam" id="PF01047">
    <property type="entry name" value="MarR"/>
    <property type="match status" value="1"/>
</dbReference>
<dbReference type="GO" id="GO:0003700">
    <property type="term" value="F:DNA-binding transcription factor activity"/>
    <property type="evidence" value="ECO:0007669"/>
    <property type="project" value="InterPro"/>
</dbReference>
<dbReference type="InterPro" id="IPR036390">
    <property type="entry name" value="WH_DNA-bd_sf"/>
</dbReference>
<dbReference type="SMART" id="SM00347">
    <property type="entry name" value="HTH_MARR"/>
    <property type="match status" value="1"/>
</dbReference>
<evidence type="ECO:0000313" key="3">
    <source>
        <dbReference type="EMBL" id="CAB4545228.1"/>
    </source>
</evidence>
<proteinExistence type="predicted"/>
<reference evidence="3" key="1">
    <citation type="submission" date="2020-05" db="EMBL/GenBank/DDBJ databases">
        <authorList>
            <person name="Chiriac C."/>
            <person name="Salcher M."/>
            <person name="Ghai R."/>
            <person name="Kavagutti S V."/>
        </authorList>
    </citation>
    <scope>NUCLEOTIDE SEQUENCE</scope>
</reference>
<gene>
    <name evidence="3" type="ORF">UFOPK1493_00608</name>
</gene>
<feature type="domain" description="HTH marR-type" evidence="2">
    <location>
        <begin position="30"/>
        <end position="163"/>
    </location>
</feature>